<evidence type="ECO:0000256" key="1">
    <source>
        <dbReference type="PROSITE-ProRule" id="PRU00339"/>
    </source>
</evidence>
<dbReference type="Gene3D" id="1.25.40.10">
    <property type="entry name" value="Tetratricopeptide repeat domain"/>
    <property type="match status" value="3"/>
</dbReference>
<gene>
    <name evidence="4" type="ORF">D9613_002548</name>
</gene>
<dbReference type="GO" id="GO:0007166">
    <property type="term" value="P:cell surface receptor signaling pathway"/>
    <property type="evidence" value="ECO:0007669"/>
    <property type="project" value="InterPro"/>
</dbReference>
<dbReference type="InterPro" id="IPR011990">
    <property type="entry name" value="TPR-like_helical_dom_sf"/>
</dbReference>
<evidence type="ECO:0000256" key="2">
    <source>
        <dbReference type="SAM" id="MobiDB-lite"/>
    </source>
</evidence>
<dbReference type="Gene3D" id="1.20.930.20">
    <property type="entry name" value="Adaptor protein Cbl, N-terminal domain"/>
    <property type="match status" value="1"/>
</dbReference>
<keyword evidence="5" id="KW-1185">Reference proteome</keyword>
<feature type="repeat" description="TPR" evidence="1">
    <location>
        <begin position="1063"/>
        <end position="1096"/>
    </location>
</feature>
<dbReference type="CDD" id="cd21037">
    <property type="entry name" value="MLKL_NTD"/>
    <property type="match status" value="1"/>
</dbReference>
<feature type="domain" description="ORC1/DEAH AAA+ ATPase" evidence="3">
    <location>
        <begin position="304"/>
        <end position="420"/>
    </location>
</feature>
<name>A0A8H4QPY2_9AGAR</name>
<feature type="region of interest" description="Disordered" evidence="2">
    <location>
        <begin position="1241"/>
        <end position="1270"/>
    </location>
</feature>
<dbReference type="InterPro" id="IPR059179">
    <property type="entry name" value="MLKL-like_MCAfunc"/>
</dbReference>
<dbReference type="SMART" id="SM00028">
    <property type="entry name" value="TPR"/>
    <property type="match status" value="8"/>
</dbReference>
<comment type="caution">
    <text evidence="4">The sequence shown here is derived from an EMBL/GenBank/DDBJ whole genome shotgun (WGS) entry which is preliminary data.</text>
</comment>
<dbReference type="InterPro" id="IPR049945">
    <property type="entry name" value="AAA_22"/>
</dbReference>
<dbReference type="PROSITE" id="PS50005">
    <property type="entry name" value="TPR"/>
    <property type="match status" value="1"/>
</dbReference>
<keyword evidence="1" id="KW-0802">TPR repeat</keyword>
<dbReference type="Pfam" id="PF13401">
    <property type="entry name" value="AAA_22"/>
    <property type="match status" value="1"/>
</dbReference>
<protein>
    <recommendedName>
        <fullName evidence="3">ORC1/DEAH AAA+ ATPase domain-containing protein</fullName>
    </recommendedName>
</protein>
<dbReference type="InterPro" id="IPR019734">
    <property type="entry name" value="TPR_rpt"/>
</dbReference>
<dbReference type="InterPro" id="IPR027417">
    <property type="entry name" value="P-loop_NTPase"/>
</dbReference>
<dbReference type="SUPFAM" id="SSF48452">
    <property type="entry name" value="TPR-like"/>
    <property type="match status" value="3"/>
</dbReference>
<reference evidence="4 5" key="1">
    <citation type="submission" date="2019-12" db="EMBL/GenBank/DDBJ databases">
        <authorList>
            <person name="Floudas D."/>
            <person name="Bentzer J."/>
            <person name="Ahren D."/>
            <person name="Johansson T."/>
            <person name="Persson P."/>
            <person name="Tunlid A."/>
        </authorList>
    </citation>
    <scope>NUCLEOTIDE SEQUENCE [LARGE SCALE GENOMIC DNA]</scope>
    <source>
        <strain evidence="4 5">CBS 102.39</strain>
    </source>
</reference>
<organism evidence="4 5">
    <name type="scientific">Agrocybe pediades</name>
    <dbReference type="NCBI Taxonomy" id="84607"/>
    <lineage>
        <taxon>Eukaryota</taxon>
        <taxon>Fungi</taxon>
        <taxon>Dikarya</taxon>
        <taxon>Basidiomycota</taxon>
        <taxon>Agaricomycotina</taxon>
        <taxon>Agaricomycetes</taxon>
        <taxon>Agaricomycetidae</taxon>
        <taxon>Agaricales</taxon>
        <taxon>Agaricineae</taxon>
        <taxon>Strophariaceae</taxon>
        <taxon>Agrocybe</taxon>
    </lineage>
</organism>
<dbReference type="GO" id="GO:0016887">
    <property type="term" value="F:ATP hydrolysis activity"/>
    <property type="evidence" value="ECO:0007669"/>
    <property type="project" value="InterPro"/>
</dbReference>
<dbReference type="PANTHER" id="PTHR47691">
    <property type="entry name" value="REGULATOR-RELATED"/>
    <property type="match status" value="1"/>
</dbReference>
<evidence type="ECO:0000259" key="3">
    <source>
        <dbReference type="Pfam" id="PF13401"/>
    </source>
</evidence>
<evidence type="ECO:0000313" key="4">
    <source>
        <dbReference type="EMBL" id="KAF4614844.1"/>
    </source>
</evidence>
<sequence length="1270" mass="141003">MGRLARQTKPPPSGAIIFYGRCTSLPVVDISNQDPSTAPDAAIHGTFGGSQSTLGSQSSSDARSLQQVLEKSESNLSLTAERGSGSRLTVLKLALTILETFEDVPYVKVVAGLVKKIVAIYDEIQSNKARAKELINKVFVYGRVVFEALLALDKEQVKDLSGIKEDLEQIAIVLQSIYDVVQNFADSKSKSRLKRLLYRDDVAGQLEEQDRRLETAITAFQLKSLIVVRSSGSGERDRSYIKESLHPSTTPRKVLTRRSKPQIVYGRKEEINLLAECLLETRPETGMWWWGLDDENSPPYPPRICILGSGGIGKTTLALSVLHHESIVKKFEEERFFVTCEAASTPGLFLDQLATSLGINVEESTESILKAVIYRLKKGLSLLVLDNFETPWDPPENRSEIEAILAELTSTKRTSIILTMRGSQKPNGIRWSQGIPPLQPVDVHSATIIFKAISHKDNEFVSKLVKAVDCVPLAVTLIATLASVDGETTESLWLRWQEENTSMMNNGDDRLNSLETSVQLSLSSPRMHRDPTALTLLRVFCLLPDGVSPVFLQACEKGLPEVPSVKKALSTLRQNALVYEDSSRDIRILSPIRLFMKARYPPSNNLHRFVDEYFIDLARRGIDYQDPVLRQQLQREANNINFILVDSLESSSDQNGTKIVNAVLCFCHYMYASGSGSTDAISRAVSKLEARKSLSTTYLPVSIPSDTTRGKGIWQKAFSGAYKSKDLTTTGKEGAKGVDLSLQLRANCLGCWGQMLSRQHHFSLAREKFDAAQALHIEVGDIPGQAYDQLNIGMLLAYEGKWEDALVSFKQALELHGKLGDRTGKAYDYLAMGNASRDIAQFDEAQKMLASSAQLFEELQDKAGHASALNGLGNVLLSLTRSSEAEAYFSHAAELCNVLGDAVGEADNIAGLAVTYLLRSRFLDARKAIQRAISVRHPFIDAEHIHILGRICIATGHSEEAQVHLSRSLAHHEYLGDHRGRAADLYYLATIELHHGDRRKLKELLCKAAEVNREHVKNPLVEAEINLLFAQANLRVIQFDKANYLAVHAQKKFEAHGCTLGIAGSVYVRGIISLRLGEYSEALESLNHALDLHTEVGNIQGQADDLNKICEVLIFLGSLDEAVTLITDAMALHIQIRDRDGQADDLYVQATILLTRGRFAEAESMIRLSLQLHESTSSKYGLGRDYALLSDITWQQCHHDGEEDAKAAYNKSSSRTYLRQAMDTFKSLKAVGEFHECRQLQRRMKGKEPEDPSKVRLPNWTYDSDEEIGA</sequence>
<dbReference type="EMBL" id="JAACJL010000044">
    <property type="protein sequence ID" value="KAF4614844.1"/>
    <property type="molecule type" value="Genomic_DNA"/>
</dbReference>
<dbReference type="AlphaFoldDB" id="A0A8H4QPY2"/>
<dbReference type="Proteomes" id="UP000521872">
    <property type="component" value="Unassembled WGS sequence"/>
</dbReference>
<dbReference type="Gene3D" id="3.40.50.300">
    <property type="entry name" value="P-loop containing nucleotide triphosphate hydrolases"/>
    <property type="match status" value="1"/>
</dbReference>
<dbReference type="SUPFAM" id="SSF52540">
    <property type="entry name" value="P-loop containing nucleoside triphosphate hydrolases"/>
    <property type="match status" value="1"/>
</dbReference>
<accession>A0A8H4QPY2</accession>
<dbReference type="PANTHER" id="PTHR47691:SF3">
    <property type="entry name" value="HTH-TYPE TRANSCRIPTIONAL REGULATOR RV0890C-RELATED"/>
    <property type="match status" value="1"/>
</dbReference>
<proteinExistence type="predicted"/>
<dbReference type="InterPro" id="IPR036537">
    <property type="entry name" value="Adaptor_Cbl_N_dom_sf"/>
</dbReference>
<evidence type="ECO:0000313" key="5">
    <source>
        <dbReference type="Proteomes" id="UP000521872"/>
    </source>
</evidence>